<proteinExistence type="inferred from homology"/>
<dbReference type="AlphaFoldDB" id="A0A7H1B746"/>
<reference evidence="7 8" key="1">
    <citation type="submission" date="2020-09" db="EMBL/GenBank/DDBJ databases">
        <title>A novel species.</title>
        <authorList>
            <person name="Gao J."/>
        </authorList>
    </citation>
    <scope>NUCLEOTIDE SEQUENCE [LARGE SCALE GENOMIC DNA]</scope>
    <source>
        <strain evidence="7 8">CRXT-Y-14</strain>
    </source>
</reference>
<evidence type="ECO:0000259" key="6">
    <source>
        <dbReference type="PROSITE" id="PS50931"/>
    </source>
</evidence>
<dbReference type="FunFam" id="1.10.10.10:FF:000001">
    <property type="entry name" value="LysR family transcriptional regulator"/>
    <property type="match status" value="1"/>
</dbReference>
<keyword evidence="3" id="KW-0238">DNA-binding</keyword>
<dbReference type="InterPro" id="IPR036390">
    <property type="entry name" value="WH_DNA-bd_sf"/>
</dbReference>
<dbReference type="GO" id="GO:0003700">
    <property type="term" value="F:DNA-binding transcription factor activity"/>
    <property type="evidence" value="ECO:0007669"/>
    <property type="project" value="InterPro"/>
</dbReference>
<comment type="similarity">
    <text evidence="1">Belongs to the LysR transcriptional regulatory family.</text>
</comment>
<dbReference type="PANTHER" id="PTHR30346:SF0">
    <property type="entry name" value="HCA OPERON TRANSCRIPTIONAL ACTIVATOR HCAR"/>
    <property type="match status" value="1"/>
</dbReference>
<dbReference type="PROSITE" id="PS50931">
    <property type="entry name" value="HTH_LYSR"/>
    <property type="match status" value="1"/>
</dbReference>
<gene>
    <name evidence="7" type="ORF">IAG42_13615</name>
</gene>
<protein>
    <submittedName>
        <fullName evidence="7">LysR family transcriptional regulator</fullName>
    </submittedName>
</protein>
<feature type="region of interest" description="Disordered" evidence="5">
    <location>
        <begin position="1"/>
        <end position="21"/>
    </location>
</feature>
<dbReference type="GO" id="GO:0003677">
    <property type="term" value="F:DNA binding"/>
    <property type="evidence" value="ECO:0007669"/>
    <property type="project" value="UniProtKB-KW"/>
</dbReference>
<dbReference type="SUPFAM" id="SSF46785">
    <property type="entry name" value="Winged helix' DNA-binding domain"/>
    <property type="match status" value="1"/>
</dbReference>
<keyword evidence="4" id="KW-0804">Transcription</keyword>
<dbReference type="GO" id="GO:0032993">
    <property type="term" value="C:protein-DNA complex"/>
    <property type="evidence" value="ECO:0007669"/>
    <property type="project" value="TreeGrafter"/>
</dbReference>
<evidence type="ECO:0000256" key="2">
    <source>
        <dbReference type="ARBA" id="ARBA00023015"/>
    </source>
</evidence>
<dbReference type="PANTHER" id="PTHR30346">
    <property type="entry name" value="TRANSCRIPTIONAL DUAL REGULATOR HCAR-RELATED"/>
    <property type="match status" value="1"/>
</dbReference>
<dbReference type="Gene3D" id="3.40.190.10">
    <property type="entry name" value="Periplasmic binding protein-like II"/>
    <property type="match status" value="2"/>
</dbReference>
<dbReference type="PRINTS" id="PR00039">
    <property type="entry name" value="HTHLYSR"/>
</dbReference>
<evidence type="ECO:0000256" key="1">
    <source>
        <dbReference type="ARBA" id="ARBA00009437"/>
    </source>
</evidence>
<dbReference type="Pfam" id="PF03466">
    <property type="entry name" value="LysR_substrate"/>
    <property type="match status" value="1"/>
</dbReference>
<dbReference type="Gene3D" id="1.10.10.10">
    <property type="entry name" value="Winged helix-like DNA-binding domain superfamily/Winged helix DNA-binding domain"/>
    <property type="match status" value="1"/>
</dbReference>
<evidence type="ECO:0000256" key="4">
    <source>
        <dbReference type="ARBA" id="ARBA00023163"/>
    </source>
</evidence>
<dbReference type="Pfam" id="PF00126">
    <property type="entry name" value="HTH_1"/>
    <property type="match status" value="1"/>
</dbReference>
<evidence type="ECO:0000256" key="5">
    <source>
        <dbReference type="SAM" id="MobiDB-lite"/>
    </source>
</evidence>
<keyword evidence="8" id="KW-1185">Reference proteome</keyword>
<dbReference type="InterPro" id="IPR036388">
    <property type="entry name" value="WH-like_DNA-bd_sf"/>
</dbReference>
<evidence type="ECO:0000313" key="8">
    <source>
        <dbReference type="Proteomes" id="UP000516428"/>
    </source>
</evidence>
<dbReference type="SUPFAM" id="SSF53850">
    <property type="entry name" value="Periplasmic binding protein-like II"/>
    <property type="match status" value="1"/>
</dbReference>
<dbReference type="KEGG" id="sxn:IAG42_13615"/>
<feature type="domain" description="HTH lysR-type" evidence="6">
    <location>
        <begin position="46"/>
        <end position="103"/>
    </location>
</feature>
<accession>A0A7H1B746</accession>
<evidence type="ECO:0000313" key="7">
    <source>
        <dbReference type="EMBL" id="QNS04551.1"/>
    </source>
</evidence>
<organism evidence="7 8">
    <name type="scientific">Streptomyces xanthii</name>
    <dbReference type="NCBI Taxonomy" id="2768069"/>
    <lineage>
        <taxon>Bacteria</taxon>
        <taxon>Bacillati</taxon>
        <taxon>Actinomycetota</taxon>
        <taxon>Actinomycetes</taxon>
        <taxon>Kitasatosporales</taxon>
        <taxon>Streptomycetaceae</taxon>
        <taxon>Streptomyces</taxon>
    </lineage>
</organism>
<sequence length="353" mass="38497">MGPVDPGRGRTVQQPLSGGDNRWLFRRVPGVNGVERGPEPEYDPDLDLAQVRAFAAVADERHFGRAAGRLGITQQALSKRVARLEGVLGVRLFERGAQGVAPTAEGARFLEPARRLLEAGRAAVEAARGAPPGPLRLDVWGHLYAPLRSVAAMTEAAPGLRVEAGAGRDYPSVAEALARGDIDAGFGRVHALPDAGLVRRLVRLEPVDAVLSARHPLAASDALRPVDLRPYVLRYPAETVRLDFLTRFADRFGIEARQGGPNLGLDAFLGRLREEPRQFTLFPADVPLPRDPGLRVVPLVEPTPLYAWSLVWPAGREHPAISELLRACADLAGRRRWLDHDPARDWLPDLDQP</sequence>
<dbReference type="InterPro" id="IPR000847">
    <property type="entry name" value="LysR_HTH_N"/>
</dbReference>
<evidence type="ECO:0000256" key="3">
    <source>
        <dbReference type="ARBA" id="ARBA00023125"/>
    </source>
</evidence>
<dbReference type="InterPro" id="IPR005119">
    <property type="entry name" value="LysR_subst-bd"/>
</dbReference>
<dbReference type="Proteomes" id="UP000516428">
    <property type="component" value="Chromosome"/>
</dbReference>
<keyword evidence="2" id="KW-0805">Transcription regulation</keyword>
<dbReference type="EMBL" id="CP061281">
    <property type="protein sequence ID" value="QNS04551.1"/>
    <property type="molecule type" value="Genomic_DNA"/>
</dbReference>
<name>A0A7H1B746_9ACTN</name>